<sequence>MDNRGTLQDLIEARASDNAVRPFLIDADTGQSLDYAALLTEVRAVADYVSSQGIKRGQSVAYAMHNGRCCAVTVLGLLYGGYRAVAINLVAGRDVIAYVLSHSESILILTQSEHESLIRDAVNSEAFESACEPLAEETERIRPSVLSVDDVWIDSLLAKSSAGSSEGAAESKREGTSPESMQTGNDSDALLMYTSGTTGRPKGVVLSHGNLIAGGINIAEGHELSDKDRALCVLPLYHINGLCVTIMGPLVSAGSVVVPGKFSTSGFWEWVDRYQCSWFSVVPTQISYLLRDAEQNVERTFLRFGRSASAPLSPAMHANFEKRFGIPMIETMGLTETAAQILSNPMPPAVRKLGSPGLPVGDEVRIVDSQLNDMPQGQEGELLIKGANVMSRYFRNETATREAMVAGDWFRTGDLGCMDDEGYLFITGRLKELIIKGGENIAPREIDDVLYQHADVVEAAAFARPCDNFGQRVEAAVSVKDNSTVTEAQLLELCVERVGAFKCPDRIHFMAELPKGPSGKIQRKKLLELLT</sequence>
<dbReference type="InterPro" id="IPR045851">
    <property type="entry name" value="AMP-bd_C_sf"/>
</dbReference>
<evidence type="ECO:0000256" key="3">
    <source>
        <dbReference type="SAM" id="MobiDB-lite"/>
    </source>
</evidence>
<proteinExistence type="inferred from homology"/>
<dbReference type="InterPro" id="IPR042099">
    <property type="entry name" value="ANL_N_sf"/>
</dbReference>
<feature type="region of interest" description="Disordered" evidence="3">
    <location>
        <begin position="163"/>
        <end position="189"/>
    </location>
</feature>
<dbReference type="SUPFAM" id="SSF56801">
    <property type="entry name" value="Acetyl-CoA synthetase-like"/>
    <property type="match status" value="1"/>
</dbReference>
<dbReference type="InterPro" id="IPR025110">
    <property type="entry name" value="AMP-bd_C"/>
</dbReference>
<keyword evidence="7" id="KW-1185">Reference proteome</keyword>
<dbReference type="Gene3D" id="3.40.50.12780">
    <property type="entry name" value="N-terminal domain of ligase-like"/>
    <property type="match status" value="1"/>
</dbReference>
<dbReference type="AlphaFoldDB" id="A0A2Z2P2C0"/>
<organism evidence="6 7">
    <name type="scientific">Granulosicoccus antarcticus IMCC3135</name>
    <dbReference type="NCBI Taxonomy" id="1192854"/>
    <lineage>
        <taxon>Bacteria</taxon>
        <taxon>Pseudomonadati</taxon>
        <taxon>Pseudomonadota</taxon>
        <taxon>Gammaproteobacteria</taxon>
        <taxon>Chromatiales</taxon>
        <taxon>Granulosicoccaceae</taxon>
        <taxon>Granulosicoccus</taxon>
    </lineage>
</organism>
<name>A0A2Z2P2C0_9GAMM</name>
<dbReference type="Proteomes" id="UP000250079">
    <property type="component" value="Chromosome"/>
</dbReference>
<feature type="compositionally biased region" description="Polar residues" evidence="3">
    <location>
        <begin position="177"/>
        <end position="186"/>
    </location>
</feature>
<dbReference type="EC" id="6.2.1.-" evidence="6"/>
<feature type="domain" description="AMP-dependent synthetase/ligase" evidence="4">
    <location>
        <begin position="12"/>
        <end position="394"/>
    </location>
</feature>
<dbReference type="PROSITE" id="PS00455">
    <property type="entry name" value="AMP_BINDING"/>
    <property type="match status" value="1"/>
</dbReference>
<dbReference type="KEGG" id="gai:IMCC3135_23090"/>
<dbReference type="EMBL" id="CP018632">
    <property type="protein sequence ID" value="ASJ74687.1"/>
    <property type="molecule type" value="Genomic_DNA"/>
</dbReference>
<evidence type="ECO:0000259" key="4">
    <source>
        <dbReference type="Pfam" id="PF00501"/>
    </source>
</evidence>
<protein>
    <submittedName>
        <fullName evidence="6">Putative sulfoacetate--CoA ligase</fullName>
        <ecNumber evidence="6">6.2.1.-</ecNumber>
    </submittedName>
</protein>
<dbReference type="Pfam" id="PF13193">
    <property type="entry name" value="AMP-binding_C"/>
    <property type="match status" value="1"/>
</dbReference>
<comment type="similarity">
    <text evidence="1">Belongs to the ATP-dependent AMP-binding enzyme family.</text>
</comment>
<evidence type="ECO:0000313" key="6">
    <source>
        <dbReference type="EMBL" id="ASJ74687.1"/>
    </source>
</evidence>
<keyword evidence="2 6" id="KW-0436">Ligase</keyword>
<dbReference type="PANTHER" id="PTHR43201">
    <property type="entry name" value="ACYL-COA SYNTHETASE"/>
    <property type="match status" value="1"/>
</dbReference>
<dbReference type="InterPro" id="IPR020845">
    <property type="entry name" value="AMP-binding_CS"/>
</dbReference>
<evidence type="ECO:0000259" key="5">
    <source>
        <dbReference type="Pfam" id="PF13193"/>
    </source>
</evidence>
<dbReference type="PANTHER" id="PTHR43201:SF5">
    <property type="entry name" value="MEDIUM-CHAIN ACYL-COA LIGASE ACSF2, MITOCHONDRIAL"/>
    <property type="match status" value="1"/>
</dbReference>
<dbReference type="Gene3D" id="3.30.300.30">
    <property type="match status" value="1"/>
</dbReference>
<gene>
    <name evidence="6" type="primary">sauT</name>
    <name evidence="6" type="ORF">IMCC3135_23090</name>
</gene>
<dbReference type="Pfam" id="PF00501">
    <property type="entry name" value="AMP-binding"/>
    <property type="match status" value="1"/>
</dbReference>
<reference evidence="6 7" key="1">
    <citation type="submission" date="2016-12" db="EMBL/GenBank/DDBJ databases">
        <authorList>
            <person name="Song W.-J."/>
            <person name="Kurnit D.M."/>
        </authorList>
    </citation>
    <scope>NUCLEOTIDE SEQUENCE [LARGE SCALE GENOMIC DNA]</scope>
    <source>
        <strain evidence="6 7">IMCC3135</strain>
    </source>
</reference>
<evidence type="ECO:0000256" key="1">
    <source>
        <dbReference type="ARBA" id="ARBA00006432"/>
    </source>
</evidence>
<dbReference type="RefSeq" id="WP_088919685.1">
    <property type="nucleotide sequence ID" value="NZ_CP018632.1"/>
</dbReference>
<accession>A0A2Z2P2C0</accession>
<dbReference type="GO" id="GO:0031956">
    <property type="term" value="F:medium-chain fatty acid-CoA ligase activity"/>
    <property type="evidence" value="ECO:0007669"/>
    <property type="project" value="TreeGrafter"/>
</dbReference>
<evidence type="ECO:0000256" key="2">
    <source>
        <dbReference type="ARBA" id="ARBA00022598"/>
    </source>
</evidence>
<dbReference type="InterPro" id="IPR000873">
    <property type="entry name" value="AMP-dep_synth/lig_dom"/>
</dbReference>
<feature type="domain" description="AMP-binding enzyme C-terminal" evidence="5">
    <location>
        <begin position="445"/>
        <end position="520"/>
    </location>
</feature>
<dbReference type="OrthoDB" id="9803968at2"/>
<dbReference type="GO" id="GO:0006631">
    <property type="term" value="P:fatty acid metabolic process"/>
    <property type="evidence" value="ECO:0007669"/>
    <property type="project" value="TreeGrafter"/>
</dbReference>
<evidence type="ECO:0000313" key="7">
    <source>
        <dbReference type="Proteomes" id="UP000250079"/>
    </source>
</evidence>